<dbReference type="GeneID" id="61366309"/>
<dbReference type="AlphaFoldDB" id="A0AAW5EWD1"/>
<dbReference type="RefSeq" id="WP_003621593.1">
    <property type="nucleotide sequence ID" value="NZ_BJNN01000171.1"/>
</dbReference>
<gene>
    <name evidence="2" type="ORF">K1W68_14015</name>
</gene>
<evidence type="ECO:0000313" key="2">
    <source>
        <dbReference type="EMBL" id="MCJ8355091.1"/>
    </source>
</evidence>
<name>A0AAW5EWD1_NOVHA</name>
<keyword evidence="1" id="KW-0732">Signal</keyword>
<comment type="caution">
    <text evidence="2">The sequence shown here is derived from an EMBL/GenBank/DDBJ whole genome shotgun (WGS) entry which is preliminary data.</text>
</comment>
<feature type="chain" id="PRO_5043352521" evidence="1">
    <location>
        <begin position="23"/>
        <end position="77"/>
    </location>
</feature>
<dbReference type="Proteomes" id="UP001202887">
    <property type="component" value="Unassembled WGS sequence"/>
</dbReference>
<sequence>MKKTIFGALALMLGLAPALAMAQPMPPGYYHYGPRYERRGWRRPPPPPPMWRRPPPVWGRYYGPPPPPPPPPVYPYW</sequence>
<accession>A0AAW5EWD1</accession>
<reference evidence="2" key="1">
    <citation type="journal article" date="2021" name="Polymers (Basel)">
        <title>Highly Stretchable Bacterial Cellulose Produced by Komagataeibacter hansenii SI1.</title>
        <authorList>
            <person name="Cielecka I."/>
            <person name="Ryngajllo M."/>
            <person name="Maniukiewicz W."/>
            <person name="Bielecki S."/>
        </authorList>
    </citation>
    <scope>NUCLEOTIDE SEQUENCE</scope>
    <source>
        <strain evidence="2">SI1</strain>
    </source>
</reference>
<feature type="signal peptide" evidence="1">
    <location>
        <begin position="1"/>
        <end position="22"/>
    </location>
</feature>
<dbReference type="EMBL" id="JAIBCX010000053">
    <property type="protein sequence ID" value="MCJ8355091.1"/>
    <property type="molecule type" value="Genomic_DNA"/>
</dbReference>
<reference evidence="2" key="2">
    <citation type="submission" date="2022-03" db="EMBL/GenBank/DDBJ databases">
        <authorList>
            <person name="Ryngajllo M."/>
            <person name="Jacek P."/>
            <person name="Kubiak K."/>
        </authorList>
    </citation>
    <scope>NUCLEOTIDE SEQUENCE</scope>
    <source>
        <strain evidence="2">SI1</strain>
    </source>
</reference>
<evidence type="ECO:0000313" key="3">
    <source>
        <dbReference type="Proteomes" id="UP001202887"/>
    </source>
</evidence>
<organism evidence="2 3">
    <name type="scientific">Novacetimonas hansenii</name>
    <name type="common">Komagataeibacter hansenii</name>
    <dbReference type="NCBI Taxonomy" id="436"/>
    <lineage>
        <taxon>Bacteria</taxon>
        <taxon>Pseudomonadati</taxon>
        <taxon>Pseudomonadota</taxon>
        <taxon>Alphaproteobacteria</taxon>
        <taxon>Acetobacterales</taxon>
        <taxon>Acetobacteraceae</taxon>
        <taxon>Novacetimonas</taxon>
    </lineage>
</organism>
<protein>
    <submittedName>
        <fullName evidence="2">Uncharacterized protein</fullName>
    </submittedName>
</protein>
<evidence type="ECO:0000256" key="1">
    <source>
        <dbReference type="SAM" id="SignalP"/>
    </source>
</evidence>
<proteinExistence type="predicted"/>